<feature type="transmembrane region" description="Helical" evidence="2">
    <location>
        <begin position="395"/>
        <end position="415"/>
    </location>
</feature>
<dbReference type="PANTHER" id="PTHR30354">
    <property type="entry name" value="GNT FAMILY GLUCONATE TRANSPORTER"/>
    <property type="match status" value="1"/>
</dbReference>
<name>A0A9X1QNZ7_9CORY</name>
<feature type="transmembrane region" description="Helical" evidence="2">
    <location>
        <begin position="436"/>
        <end position="459"/>
    </location>
</feature>
<feature type="transmembrane region" description="Helical" evidence="2">
    <location>
        <begin position="317"/>
        <end position="340"/>
    </location>
</feature>
<accession>A0A9X1QNZ7</accession>
<feature type="region of interest" description="Disordered" evidence="1">
    <location>
        <begin position="212"/>
        <end position="236"/>
    </location>
</feature>
<dbReference type="Pfam" id="PF02447">
    <property type="entry name" value="GntP_permease"/>
    <property type="match status" value="1"/>
</dbReference>
<keyword evidence="2" id="KW-1133">Transmembrane helix</keyword>
<evidence type="ECO:0000313" key="4">
    <source>
        <dbReference type="Proteomes" id="UP001139336"/>
    </source>
</evidence>
<dbReference type="AlphaFoldDB" id="A0A9X1QNZ7"/>
<feature type="transmembrane region" description="Helical" evidence="2">
    <location>
        <begin position="101"/>
        <end position="130"/>
    </location>
</feature>
<evidence type="ECO:0000256" key="2">
    <source>
        <dbReference type="SAM" id="Phobius"/>
    </source>
</evidence>
<gene>
    <name evidence="3" type="ORF">L1O03_01025</name>
</gene>
<feature type="transmembrane region" description="Helical" evidence="2">
    <location>
        <begin position="63"/>
        <end position="81"/>
    </location>
</feature>
<feature type="transmembrane region" description="Helical" evidence="2">
    <location>
        <begin position="346"/>
        <end position="365"/>
    </location>
</feature>
<organism evidence="3 4">
    <name type="scientific">Corynebacterium uropygiale</name>
    <dbReference type="NCBI Taxonomy" id="1775911"/>
    <lineage>
        <taxon>Bacteria</taxon>
        <taxon>Bacillati</taxon>
        <taxon>Actinomycetota</taxon>
        <taxon>Actinomycetes</taxon>
        <taxon>Mycobacteriales</taxon>
        <taxon>Corynebacteriaceae</taxon>
        <taxon>Corynebacterium</taxon>
    </lineage>
</organism>
<dbReference type="GO" id="GO:0015128">
    <property type="term" value="F:gluconate transmembrane transporter activity"/>
    <property type="evidence" value="ECO:0007669"/>
    <property type="project" value="InterPro"/>
</dbReference>
<dbReference type="NCBIfam" id="NF007332">
    <property type="entry name" value="PRK09821.1"/>
    <property type="match status" value="1"/>
</dbReference>
<dbReference type="InterPro" id="IPR003474">
    <property type="entry name" value="Glcn_transporter"/>
</dbReference>
<proteinExistence type="predicted"/>
<evidence type="ECO:0000256" key="1">
    <source>
        <dbReference type="SAM" id="MobiDB-lite"/>
    </source>
</evidence>
<feature type="transmembrane region" description="Helical" evidence="2">
    <location>
        <begin position="30"/>
        <end position="51"/>
    </location>
</feature>
<dbReference type="EMBL" id="JAKGSI010000001">
    <property type="protein sequence ID" value="MCF4005762.1"/>
    <property type="molecule type" value="Genomic_DNA"/>
</dbReference>
<feature type="transmembrane region" description="Helical" evidence="2">
    <location>
        <begin position="241"/>
        <end position="264"/>
    </location>
</feature>
<feature type="transmembrane region" description="Helical" evidence="2">
    <location>
        <begin position="270"/>
        <end position="296"/>
    </location>
</feature>
<dbReference type="Proteomes" id="UP001139336">
    <property type="component" value="Unassembled WGS sequence"/>
</dbReference>
<sequence length="461" mass="46719">MTGFSVLAIGVLAIVVLLLLVMWLKVPAFVALIIVALLTGLATGIPVGDLMSVLTEGAGKTMSSVLMVVGLGAVLGRIIELSGGADAVARRFTRLMGPRRVIAGVTTASFVLGIPVFFDVGYIILAPIVFGFARTARLRPELLGLPVAGVLMVVHVIMPPHPGPVAVAGFMSVDAGLLTSVGLGVSVLAALLGYALTRWCARAGWMAVERASAGEGEGGDTGDSREGSAQRGEAATPPNPWVVMGLVVLPIVQIMVGTVGAMLAPKGSTAAGVVGLIGHPVVALLVAVALAATVVGRGQGWSWARRAEVMESALPSVAVIVFVTGAGGAFANVLVASGIGTVLSDMLVAAHLPLILTAYVVALAIRVSQGSATVAMLTAAGIIAEPVAQSGLSPWQATIVACAVGFGALAASHINDSGFWIVTKYLGLSVKDGLRTWTLASTLFSLAGFAVCAGLWWALAL</sequence>
<protein>
    <submittedName>
        <fullName evidence="3">GntP family transporter</fullName>
    </submittedName>
</protein>
<dbReference type="RefSeq" id="WP_236117565.1">
    <property type="nucleotide sequence ID" value="NZ_JAKGSI010000001.1"/>
</dbReference>
<dbReference type="NCBIfam" id="TIGR00791">
    <property type="entry name" value="gntP"/>
    <property type="match status" value="1"/>
</dbReference>
<comment type="caution">
    <text evidence="3">The sequence shown here is derived from an EMBL/GenBank/DDBJ whole genome shotgun (WGS) entry which is preliminary data.</text>
</comment>
<dbReference type="GO" id="GO:0005886">
    <property type="term" value="C:plasma membrane"/>
    <property type="evidence" value="ECO:0007669"/>
    <property type="project" value="TreeGrafter"/>
</dbReference>
<reference evidence="3" key="1">
    <citation type="submission" date="2022-01" db="EMBL/GenBank/DDBJ databases">
        <title>Corynebacterium sp. nov isolated from isolated from the feces of the greater white-fronted geese (Anser albifrons) at Poyang Lake, PR China.</title>
        <authorList>
            <person name="Liu Q."/>
        </authorList>
    </citation>
    <scope>NUCLEOTIDE SEQUENCE</scope>
    <source>
        <strain evidence="3">JCM 32435</strain>
    </source>
</reference>
<keyword evidence="2" id="KW-0812">Transmembrane</keyword>
<feature type="transmembrane region" description="Helical" evidence="2">
    <location>
        <begin position="142"/>
        <end position="158"/>
    </location>
</feature>
<dbReference type="PANTHER" id="PTHR30354:SF25">
    <property type="entry name" value="INNER MEMBRANE PERMEASE YGBN"/>
    <property type="match status" value="1"/>
</dbReference>
<evidence type="ECO:0000313" key="3">
    <source>
        <dbReference type="EMBL" id="MCF4005762.1"/>
    </source>
</evidence>
<keyword evidence="4" id="KW-1185">Reference proteome</keyword>
<feature type="transmembrane region" description="Helical" evidence="2">
    <location>
        <begin position="7"/>
        <end position="24"/>
    </location>
</feature>
<feature type="transmembrane region" description="Helical" evidence="2">
    <location>
        <begin position="178"/>
        <end position="196"/>
    </location>
</feature>
<dbReference type="PIRSF" id="PIRSF002746">
    <property type="entry name" value="Gluconate_transporter"/>
    <property type="match status" value="1"/>
</dbReference>
<keyword evidence="2" id="KW-0472">Membrane</keyword>